<evidence type="ECO:0000256" key="1">
    <source>
        <dbReference type="SAM" id="MobiDB-lite"/>
    </source>
</evidence>
<dbReference type="EMBL" id="LADI01014045">
    <property type="protein sequence ID" value="KPJ20782.1"/>
    <property type="molecule type" value="Genomic_DNA"/>
</dbReference>
<comment type="caution">
    <text evidence="2">The sequence shown here is derived from an EMBL/GenBank/DDBJ whole genome shotgun (WGS) entry which is preliminary data.</text>
</comment>
<dbReference type="Proteomes" id="UP000053268">
    <property type="component" value="Unassembled WGS sequence"/>
</dbReference>
<name>A0A0N0PFE5_PAPXU</name>
<dbReference type="AlphaFoldDB" id="A0A0N0PFE5"/>
<reference evidence="2 3" key="1">
    <citation type="journal article" date="2015" name="Nat. Commun.">
        <title>Outbred genome sequencing and CRISPR/Cas9 gene editing in butterflies.</title>
        <authorList>
            <person name="Li X."/>
            <person name="Fan D."/>
            <person name="Zhang W."/>
            <person name="Liu G."/>
            <person name="Zhang L."/>
            <person name="Zhao L."/>
            <person name="Fang X."/>
            <person name="Chen L."/>
            <person name="Dong Y."/>
            <person name="Chen Y."/>
            <person name="Ding Y."/>
            <person name="Zhao R."/>
            <person name="Feng M."/>
            <person name="Zhu Y."/>
            <person name="Feng Y."/>
            <person name="Jiang X."/>
            <person name="Zhu D."/>
            <person name="Xiang H."/>
            <person name="Feng X."/>
            <person name="Li S."/>
            <person name="Wang J."/>
            <person name="Zhang G."/>
            <person name="Kronforst M.R."/>
            <person name="Wang W."/>
        </authorList>
    </citation>
    <scope>NUCLEOTIDE SEQUENCE [LARGE SCALE GENOMIC DNA]</scope>
    <source>
        <strain evidence="2">Ya'a_city_454_Px</strain>
        <tissue evidence="2">Whole body</tissue>
    </source>
</reference>
<feature type="compositionally biased region" description="Low complexity" evidence="1">
    <location>
        <begin position="68"/>
        <end position="80"/>
    </location>
</feature>
<gene>
    <name evidence="2" type="ORF">RR46_00053</name>
</gene>
<dbReference type="STRING" id="66420.A0A0N0PFE5"/>
<protein>
    <submittedName>
        <fullName evidence="2">Uncharacterized protein</fullName>
    </submittedName>
</protein>
<feature type="region of interest" description="Disordered" evidence="1">
    <location>
        <begin position="65"/>
        <end position="85"/>
    </location>
</feature>
<keyword evidence="3" id="KW-1185">Reference proteome</keyword>
<sequence>MTCFLLSECESRLLSVCRGGLLVLQRCAARDEVCQLAHCEGHLLQYCHIMLAHTHDELHSNMLSEVTSSLQSSPEESPPSYHTEPWLKSFHTFSLAD</sequence>
<organism evidence="2 3">
    <name type="scientific">Papilio xuthus</name>
    <name type="common">Asian swallowtail butterfly</name>
    <dbReference type="NCBI Taxonomy" id="66420"/>
    <lineage>
        <taxon>Eukaryota</taxon>
        <taxon>Metazoa</taxon>
        <taxon>Ecdysozoa</taxon>
        <taxon>Arthropoda</taxon>
        <taxon>Hexapoda</taxon>
        <taxon>Insecta</taxon>
        <taxon>Pterygota</taxon>
        <taxon>Neoptera</taxon>
        <taxon>Endopterygota</taxon>
        <taxon>Lepidoptera</taxon>
        <taxon>Glossata</taxon>
        <taxon>Ditrysia</taxon>
        <taxon>Papilionoidea</taxon>
        <taxon>Papilionidae</taxon>
        <taxon>Papilioninae</taxon>
        <taxon>Papilio</taxon>
    </lineage>
</organism>
<proteinExistence type="predicted"/>
<evidence type="ECO:0000313" key="3">
    <source>
        <dbReference type="Proteomes" id="UP000053268"/>
    </source>
</evidence>
<accession>A0A0N0PFE5</accession>
<evidence type="ECO:0000313" key="2">
    <source>
        <dbReference type="EMBL" id="KPJ20782.1"/>
    </source>
</evidence>